<reference evidence="2 3" key="1">
    <citation type="submission" date="2016-10" db="EMBL/GenBank/DDBJ databases">
        <authorList>
            <person name="de Groot N.N."/>
        </authorList>
    </citation>
    <scope>NUCLEOTIDE SEQUENCE [LARGE SCALE GENOMIC DNA]</scope>
    <source>
        <strain evidence="2 3">DSM 19981</strain>
    </source>
</reference>
<sequence>MSGAAPPPSRGLAGFLDALRDGCIVVGWAADPQDPAARPTIRLMRGVEVLAECTADIQRDDGNPGFRLRSPIPLAPRDFLEGRVRVRAVLPGRPVATTLAMTRRMRDALEAEAEGAASPPPAPPPPPPPPAPPVAPPPPPPAPPVAPPPPPPAPPVAPPPPPPAPPVAPPPPPPPAPPAAPPPPAAPVSPALAAPAPGDPALPAPLGALHRIARGLAAGPVATLHLLLPRRASVLAAQADPALTPLERDAAAEPVLAAGWVPLRQAFARLPNPGPLWRQDGESLAIEGGLALVETLLAVLRVLRPDAAEQIGRAAAILARADLAALPRREVADGSGPAAGPAFMGVAMRETEPALTADIFYDLPPPRPMAQPLPGLEAWASPGAPLPWRVVVMTEAGLGGSAGPAFAGWWLRHLVAECVVSEALATVDPAAILATRPDLVLTLAREPAPPPGGAGLANSAEPG</sequence>
<proteinExistence type="predicted"/>
<evidence type="ECO:0000256" key="1">
    <source>
        <dbReference type="SAM" id="MobiDB-lite"/>
    </source>
</evidence>
<feature type="region of interest" description="Disordered" evidence="1">
    <location>
        <begin position="109"/>
        <end position="196"/>
    </location>
</feature>
<feature type="compositionally biased region" description="Pro residues" evidence="1">
    <location>
        <begin position="118"/>
        <end position="187"/>
    </location>
</feature>
<dbReference type="STRING" id="1123062.SAMN02745775_101357"/>
<dbReference type="PRINTS" id="PR01217">
    <property type="entry name" value="PRICHEXTENSN"/>
</dbReference>
<dbReference type="AlphaFoldDB" id="A0A1I3XIR1"/>
<protein>
    <submittedName>
        <fullName evidence="2">Uncharacterized protein</fullName>
    </submittedName>
</protein>
<accession>A0A1I3XIR1</accession>
<organism evidence="2 3">
    <name type="scientific">Falsiroseomonas stagni DSM 19981</name>
    <dbReference type="NCBI Taxonomy" id="1123062"/>
    <lineage>
        <taxon>Bacteria</taxon>
        <taxon>Pseudomonadati</taxon>
        <taxon>Pseudomonadota</taxon>
        <taxon>Alphaproteobacteria</taxon>
        <taxon>Acetobacterales</taxon>
        <taxon>Roseomonadaceae</taxon>
        <taxon>Falsiroseomonas</taxon>
    </lineage>
</organism>
<dbReference type="RefSeq" id="WP_175533666.1">
    <property type="nucleotide sequence ID" value="NZ_FOSQ01000001.1"/>
</dbReference>
<name>A0A1I3XIR1_9PROT</name>
<keyword evidence="3" id="KW-1185">Reference proteome</keyword>
<evidence type="ECO:0000313" key="3">
    <source>
        <dbReference type="Proteomes" id="UP000199473"/>
    </source>
</evidence>
<evidence type="ECO:0000313" key="2">
    <source>
        <dbReference type="EMBL" id="SFK19423.1"/>
    </source>
</evidence>
<dbReference type="EMBL" id="FOSQ01000001">
    <property type="protein sequence ID" value="SFK19423.1"/>
    <property type="molecule type" value="Genomic_DNA"/>
</dbReference>
<dbReference type="Proteomes" id="UP000199473">
    <property type="component" value="Unassembled WGS sequence"/>
</dbReference>
<gene>
    <name evidence="2" type="ORF">SAMN02745775_101357</name>
</gene>